<dbReference type="RefSeq" id="WP_189484563.1">
    <property type="nucleotide sequence ID" value="NZ_BMZB01000001.1"/>
</dbReference>
<evidence type="ECO:0000313" key="1">
    <source>
        <dbReference type="EMBL" id="GGZ21349.1"/>
    </source>
</evidence>
<dbReference type="SUPFAM" id="SSF53067">
    <property type="entry name" value="Actin-like ATPase domain"/>
    <property type="match status" value="1"/>
</dbReference>
<reference evidence="1" key="1">
    <citation type="journal article" date="2014" name="Int. J. Syst. Evol. Microbiol.">
        <title>Complete genome sequence of Corynebacterium casei LMG S-19264T (=DSM 44701T), isolated from a smear-ripened cheese.</title>
        <authorList>
            <consortium name="US DOE Joint Genome Institute (JGI-PGF)"/>
            <person name="Walter F."/>
            <person name="Albersmeier A."/>
            <person name="Kalinowski J."/>
            <person name="Ruckert C."/>
        </authorList>
    </citation>
    <scope>NUCLEOTIDE SEQUENCE</scope>
    <source>
        <strain evidence="1">KCTC 32296</strain>
    </source>
</reference>
<dbReference type="PANTHER" id="PTHR18964">
    <property type="entry name" value="ROK (REPRESSOR, ORF, KINASE) FAMILY"/>
    <property type="match status" value="1"/>
</dbReference>
<accession>A0A918PSG5</accession>
<reference evidence="1" key="2">
    <citation type="submission" date="2020-09" db="EMBL/GenBank/DDBJ databases">
        <authorList>
            <person name="Sun Q."/>
            <person name="Kim S."/>
        </authorList>
    </citation>
    <scope>NUCLEOTIDE SEQUENCE</scope>
    <source>
        <strain evidence="1">KCTC 32296</strain>
    </source>
</reference>
<sequence>MIYTGIDFGGTKIEAAILDSSGAFLARERIPNPGAYAPALKAIAELITTAEQMARDKIGDQKLKSAGGGIGIPGSVSPRTDVVRNANSTWLNGRPLLTDLQEALLRPVRLSNDANCLALSEAMDGAAAGSDSVAAVILGTGFGGGLVLGGRLIQGANGIAGEIGHFGLPWAEGDESPGPPYWCGQRGCVETWVSGTGFARDFTVHTGQVLTAEAIIAAMRQGDPHANAAFQRFISRLGRTLATLVNLYDPEVFVLGGGLSNVSEIYEHLPDQIRTRVFSDAWEARIAPARWGDSSGVRGAAYLWRDTSDIPPRAAASIAPSNLAVSA</sequence>
<organism evidence="1 2">
    <name type="scientific">Asticcacaulis endophyticus</name>
    <dbReference type="NCBI Taxonomy" id="1395890"/>
    <lineage>
        <taxon>Bacteria</taxon>
        <taxon>Pseudomonadati</taxon>
        <taxon>Pseudomonadota</taxon>
        <taxon>Alphaproteobacteria</taxon>
        <taxon>Caulobacterales</taxon>
        <taxon>Caulobacteraceae</taxon>
        <taxon>Asticcacaulis</taxon>
    </lineage>
</organism>
<dbReference type="PANTHER" id="PTHR18964:SF174">
    <property type="entry name" value="D-ALLOSE KINASE-RELATED"/>
    <property type="match status" value="1"/>
</dbReference>
<keyword evidence="2" id="KW-1185">Reference proteome</keyword>
<gene>
    <name evidence="1" type="ORF">GCM10011273_02530</name>
</gene>
<dbReference type="GO" id="GO:0004396">
    <property type="term" value="F:hexokinase activity"/>
    <property type="evidence" value="ECO:0007669"/>
    <property type="project" value="TreeGrafter"/>
</dbReference>
<dbReference type="Proteomes" id="UP000662572">
    <property type="component" value="Unassembled WGS sequence"/>
</dbReference>
<dbReference type="InterPro" id="IPR049874">
    <property type="entry name" value="ROK_cs"/>
</dbReference>
<name>A0A918PSG5_9CAUL</name>
<dbReference type="Gene3D" id="3.30.420.40">
    <property type="match status" value="2"/>
</dbReference>
<proteinExistence type="predicted"/>
<dbReference type="EMBL" id="BMZB01000001">
    <property type="protein sequence ID" value="GGZ21349.1"/>
    <property type="molecule type" value="Genomic_DNA"/>
</dbReference>
<dbReference type="PROSITE" id="PS01125">
    <property type="entry name" value="ROK"/>
    <property type="match status" value="1"/>
</dbReference>
<dbReference type="InterPro" id="IPR000600">
    <property type="entry name" value="ROK"/>
</dbReference>
<comment type="caution">
    <text evidence="1">The sequence shown here is derived from an EMBL/GenBank/DDBJ whole genome shotgun (WGS) entry which is preliminary data.</text>
</comment>
<dbReference type="InterPro" id="IPR043129">
    <property type="entry name" value="ATPase_NBD"/>
</dbReference>
<protein>
    <submittedName>
        <fullName evidence="1">Glucokinase</fullName>
    </submittedName>
</protein>
<evidence type="ECO:0000313" key="2">
    <source>
        <dbReference type="Proteomes" id="UP000662572"/>
    </source>
</evidence>
<dbReference type="Pfam" id="PF00480">
    <property type="entry name" value="ROK"/>
    <property type="match status" value="1"/>
</dbReference>
<dbReference type="AlphaFoldDB" id="A0A918PSG5"/>